<evidence type="ECO:0000313" key="2">
    <source>
        <dbReference type="Proteomes" id="UP000602198"/>
    </source>
</evidence>
<organism evidence="1 2">
    <name type="scientific">Nocardia acididurans</name>
    <dbReference type="NCBI Taxonomy" id="2802282"/>
    <lineage>
        <taxon>Bacteria</taxon>
        <taxon>Bacillati</taxon>
        <taxon>Actinomycetota</taxon>
        <taxon>Actinomycetes</taxon>
        <taxon>Mycobacteriales</taxon>
        <taxon>Nocardiaceae</taxon>
        <taxon>Nocardia</taxon>
    </lineage>
</organism>
<name>A0ABS1MER1_9NOCA</name>
<protein>
    <recommendedName>
        <fullName evidence="3">DUF3841 domain-containing protein</fullName>
    </recommendedName>
</protein>
<accession>A0ABS1MER1</accession>
<gene>
    <name evidence="1" type="ORF">JK358_32515</name>
</gene>
<sequence length="167" mass="19332">MVRTLRATGVYRADWSLVIVNWKPAFADMVAEMERRGIACHDAPPVWCWTVYSPFNQTATSLLGYPDWIHGRWLLTLDVPDALTLPTSYAVWNDYLAYTMGSADEPSTMDWSGRRVWKYDELQVTIPELRLEWVLRAAEYHPDPETAAAAAKWEKEYEEYLRAQNSP</sequence>
<comment type="caution">
    <text evidence="1">The sequence shown here is derived from an EMBL/GenBank/DDBJ whole genome shotgun (WGS) entry which is preliminary data.</text>
</comment>
<evidence type="ECO:0008006" key="3">
    <source>
        <dbReference type="Google" id="ProtNLM"/>
    </source>
</evidence>
<evidence type="ECO:0000313" key="1">
    <source>
        <dbReference type="EMBL" id="MBL1079138.1"/>
    </source>
</evidence>
<keyword evidence="2" id="KW-1185">Reference proteome</keyword>
<reference evidence="1 2" key="1">
    <citation type="submission" date="2021-01" db="EMBL/GenBank/DDBJ databases">
        <title>WGS of actinomycetes isolated from Thailand.</title>
        <authorList>
            <person name="Thawai C."/>
        </authorList>
    </citation>
    <scope>NUCLEOTIDE SEQUENCE [LARGE SCALE GENOMIC DNA]</scope>
    <source>
        <strain evidence="1 2">LPG 2</strain>
    </source>
</reference>
<dbReference type="EMBL" id="JAERRJ010000014">
    <property type="protein sequence ID" value="MBL1079138.1"/>
    <property type="molecule type" value="Genomic_DNA"/>
</dbReference>
<dbReference type="Proteomes" id="UP000602198">
    <property type="component" value="Unassembled WGS sequence"/>
</dbReference>
<proteinExistence type="predicted"/>